<dbReference type="EMBL" id="KI517426">
    <property type="protein sequence ID" value="ESQ46345.1"/>
    <property type="molecule type" value="Genomic_DNA"/>
</dbReference>
<dbReference type="InterPro" id="IPR012337">
    <property type="entry name" value="RNaseH-like_sf"/>
</dbReference>
<dbReference type="AlphaFoldDB" id="V4L7K3"/>
<dbReference type="GO" id="GO:0003676">
    <property type="term" value="F:nucleic acid binding"/>
    <property type="evidence" value="ECO:0007669"/>
    <property type="project" value="InterPro"/>
</dbReference>
<organism evidence="2 3">
    <name type="scientific">Eutrema salsugineum</name>
    <name type="common">Saltwater cress</name>
    <name type="synonym">Sisymbrium salsugineum</name>
    <dbReference type="NCBI Taxonomy" id="72664"/>
    <lineage>
        <taxon>Eukaryota</taxon>
        <taxon>Viridiplantae</taxon>
        <taxon>Streptophyta</taxon>
        <taxon>Embryophyta</taxon>
        <taxon>Tracheophyta</taxon>
        <taxon>Spermatophyta</taxon>
        <taxon>Magnoliopsida</taxon>
        <taxon>eudicotyledons</taxon>
        <taxon>Gunneridae</taxon>
        <taxon>Pentapetalae</taxon>
        <taxon>rosids</taxon>
        <taxon>malvids</taxon>
        <taxon>Brassicales</taxon>
        <taxon>Brassicaceae</taxon>
        <taxon>Eutremeae</taxon>
        <taxon>Eutrema</taxon>
    </lineage>
</organism>
<dbReference type="SUPFAM" id="SSF53098">
    <property type="entry name" value="Ribonuclease H-like"/>
    <property type="match status" value="1"/>
</dbReference>
<reference evidence="2 3" key="1">
    <citation type="journal article" date="2013" name="Front. Plant Sci.">
        <title>The Reference Genome of the Halophytic Plant Eutrema salsugineum.</title>
        <authorList>
            <person name="Yang R."/>
            <person name="Jarvis D.E."/>
            <person name="Chen H."/>
            <person name="Beilstein M.A."/>
            <person name="Grimwood J."/>
            <person name="Jenkins J."/>
            <person name="Shu S."/>
            <person name="Prochnik S."/>
            <person name="Xin M."/>
            <person name="Ma C."/>
            <person name="Schmutz J."/>
            <person name="Wing R.A."/>
            <person name="Mitchell-Olds T."/>
            <person name="Schumaker K.S."/>
            <person name="Wang X."/>
        </authorList>
    </citation>
    <scope>NUCLEOTIDE SEQUENCE [LARGE SCALE GENOMIC DNA]</scope>
</reference>
<feature type="domain" description="RNase H type-1" evidence="1">
    <location>
        <begin position="10"/>
        <end position="104"/>
    </location>
</feature>
<evidence type="ECO:0000313" key="3">
    <source>
        <dbReference type="Proteomes" id="UP000030689"/>
    </source>
</evidence>
<dbReference type="InterPro" id="IPR036397">
    <property type="entry name" value="RNaseH_sf"/>
</dbReference>
<evidence type="ECO:0000313" key="2">
    <source>
        <dbReference type="EMBL" id="ESQ46345.1"/>
    </source>
</evidence>
<dbReference type="Gramene" id="ESQ46345">
    <property type="protein sequence ID" value="ESQ46345"/>
    <property type="gene ID" value="EUTSA_v10000453mg"/>
</dbReference>
<dbReference type="Pfam" id="PF13456">
    <property type="entry name" value="RVT_3"/>
    <property type="match status" value="1"/>
</dbReference>
<dbReference type="PANTHER" id="PTHR34146:SF11">
    <property type="entry name" value="RIBONUCLEASE H-LIKE SUPERFAMILY PROTEIN"/>
    <property type="match status" value="1"/>
</dbReference>
<name>V4L7K3_EUTSA</name>
<keyword evidence="3" id="KW-1185">Reference proteome</keyword>
<dbReference type="CDD" id="cd06222">
    <property type="entry name" value="RNase_H_like"/>
    <property type="match status" value="1"/>
</dbReference>
<dbReference type="Gene3D" id="3.30.420.10">
    <property type="entry name" value="Ribonuclease H-like superfamily/Ribonuclease H"/>
    <property type="match status" value="1"/>
</dbReference>
<accession>V4L7K3</accession>
<gene>
    <name evidence="2" type="ORF">EUTSA_v10000453mg</name>
</gene>
<dbReference type="Proteomes" id="UP000030689">
    <property type="component" value="Unassembled WGS sequence"/>
</dbReference>
<dbReference type="eggNOG" id="KOG1075">
    <property type="taxonomic scope" value="Eukaryota"/>
</dbReference>
<proteinExistence type="predicted"/>
<dbReference type="InterPro" id="IPR044730">
    <property type="entry name" value="RNase_H-like_dom_plant"/>
</dbReference>
<dbReference type="PANTHER" id="PTHR34146">
    <property type="entry name" value="POLYNUCLEOTIDYL TRANSFERASE, RIBONUCLEASE H-LIKE SUPERFAMILY PROTEIN-RELATED"/>
    <property type="match status" value="1"/>
</dbReference>
<dbReference type="InterPro" id="IPR002156">
    <property type="entry name" value="RNaseH_domain"/>
</dbReference>
<dbReference type="KEGG" id="eus:EUTSA_v10000453mg"/>
<dbReference type="GO" id="GO:0004523">
    <property type="term" value="F:RNA-DNA hybrid ribonuclease activity"/>
    <property type="evidence" value="ECO:0007669"/>
    <property type="project" value="InterPro"/>
</dbReference>
<protein>
    <recommendedName>
        <fullName evidence="1">RNase H type-1 domain-containing protein</fullName>
    </recommendedName>
</protein>
<dbReference type="OMA" id="YETHTEI"/>
<evidence type="ECO:0000259" key="1">
    <source>
        <dbReference type="Pfam" id="PF13456"/>
    </source>
</evidence>
<sequence>MGVFFEIKNENRKLHFSSLQQFVSSALAAEAWVLRETLLLAIDNGFDEIQMLSDSQSLVSVLNSYETHTEIHSIVNDIRQLTIFFSLISFCFIPRSVNDEADSNTKDTLRALMFPI</sequence>